<accession>A0ABM1QF54</accession>
<protein>
    <submittedName>
        <fullName evidence="2">Uncharacterized protein LOC109126343</fullName>
    </submittedName>
</protein>
<sequence>MDQALYSLETRFEQFQNLCCHCWEKFFKVKVDQVIFAINYVKRKIEWTSYHIHRKRTSWGPRL</sequence>
<dbReference type="RefSeq" id="XP_019085392.1">
    <property type="nucleotide sequence ID" value="XM_019229847.1"/>
</dbReference>
<gene>
    <name evidence="2" type="primary">LOC109126343</name>
</gene>
<reference evidence="1" key="1">
    <citation type="journal article" date="2014" name="Nat. Commun.">
        <title>The emerging biofuel crop Camelina sativa retains a highly undifferentiated hexaploid genome structure.</title>
        <authorList>
            <person name="Kagale S."/>
            <person name="Koh C."/>
            <person name="Nixon J."/>
            <person name="Bollina V."/>
            <person name="Clarke W.E."/>
            <person name="Tuteja R."/>
            <person name="Spillane C."/>
            <person name="Robinson S.J."/>
            <person name="Links M.G."/>
            <person name="Clarke C."/>
            <person name="Higgins E.E."/>
            <person name="Huebert T."/>
            <person name="Sharpe A.G."/>
            <person name="Parkin I.A."/>
        </authorList>
    </citation>
    <scope>NUCLEOTIDE SEQUENCE [LARGE SCALE GENOMIC DNA]</scope>
    <source>
        <strain evidence="1">cv. DH55</strain>
    </source>
</reference>
<evidence type="ECO:0000313" key="2">
    <source>
        <dbReference type="RefSeq" id="XP_019085392.1"/>
    </source>
</evidence>
<dbReference type="Proteomes" id="UP000694864">
    <property type="component" value="Chromosome 9"/>
</dbReference>
<evidence type="ECO:0000313" key="1">
    <source>
        <dbReference type="Proteomes" id="UP000694864"/>
    </source>
</evidence>
<keyword evidence="1" id="KW-1185">Reference proteome</keyword>
<reference evidence="2" key="2">
    <citation type="submission" date="2025-08" db="UniProtKB">
        <authorList>
            <consortium name="RefSeq"/>
        </authorList>
    </citation>
    <scope>IDENTIFICATION</scope>
    <source>
        <tissue evidence="2">Leaf</tissue>
    </source>
</reference>
<dbReference type="GeneID" id="109126343"/>
<proteinExistence type="predicted"/>
<organism evidence="1 2">
    <name type="scientific">Camelina sativa</name>
    <name type="common">False flax</name>
    <name type="synonym">Myagrum sativum</name>
    <dbReference type="NCBI Taxonomy" id="90675"/>
    <lineage>
        <taxon>Eukaryota</taxon>
        <taxon>Viridiplantae</taxon>
        <taxon>Streptophyta</taxon>
        <taxon>Embryophyta</taxon>
        <taxon>Tracheophyta</taxon>
        <taxon>Spermatophyta</taxon>
        <taxon>Magnoliopsida</taxon>
        <taxon>eudicotyledons</taxon>
        <taxon>Gunneridae</taxon>
        <taxon>Pentapetalae</taxon>
        <taxon>rosids</taxon>
        <taxon>malvids</taxon>
        <taxon>Brassicales</taxon>
        <taxon>Brassicaceae</taxon>
        <taxon>Camelineae</taxon>
        <taxon>Camelina</taxon>
    </lineage>
</organism>
<name>A0ABM1QF54_CAMSA</name>